<dbReference type="AlphaFoldDB" id="A0A0L0VFJ5"/>
<evidence type="ECO:0000313" key="2">
    <source>
        <dbReference type="EMBL" id="KNE98023.1"/>
    </source>
</evidence>
<organism evidence="2 3">
    <name type="scientific">Puccinia striiformis f. sp. tritici PST-78</name>
    <dbReference type="NCBI Taxonomy" id="1165861"/>
    <lineage>
        <taxon>Eukaryota</taxon>
        <taxon>Fungi</taxon>
        <taxon>Dikarya</taxon>
        <taxon>Basidiomycota</taxon>
        <taxon>Pucciniomycotina</taxon>
        <taxon>Pucciniomycetes</taxon>
        <taxon>Pucciniales</taxon>
        <taxon>Pucciniaceae</taxon>
        <taxon>Puccinia</taxon>
    </lineage>
</organism>
<sequence>MVMLALYLKKIARFSVTSWLRLALDSFTWSIQMTAMRNEIYIKFWSGNFPNLNVGASENISSSGLGKNIEVAAELRTNTGLRLERVIYSPLHMEQIVWGRQDANLREELVGAALDNETANRSPDTHPTEEITTTPESSTIQRKRNNDYRLGMRC</sequence>
<reference evidence="3" key="1">
    <citation type="submission" date="2014-03" db="EMBL/GenBank/DDBJ databases">
        <title>The Genome Sequence of Puccinia striiformis f. sp. tritici PST-78.</title>
        <authorList>
            <consortium name="The Broad Institute Genome Sequencing Platform"/>
            <person name="Cuomo C."/>
            <person name="Hulbert S."/>
            <person name="Chen X."/>
            <person name="Walker B."/>
            <person name="Young S.K."/>
            <person name="Zeng Q."/>
            <person name="Gargeya S."/>
            <person name="Fitzgerald M."/>
            <person name="Haas B."/>
            <person name="Abouelleil A."/>
            <person name="Alvarado L."/>
            <person name="Arachchi H.M."/>
            <person name="Berlin A.M."/>
            <person name="Chapman S.B."/>
            <person name="Goldberg J."/>
            <person name="Griggs A."/>
            <person name="Gujja S."/>
            <person name="Hansen M."/>
            <person name="Howarth C."/>
            <person name="Imamovic A."/>
            <person name="Larimer J."/>
            <person name="McCowan C."/>
            <person name="Montmayeur A."/>
            <person name="Murphy C."/>
            <person name="Neiman D."/>
            <person name="Pearson M."/>
            <person name="Priest M."/>
            <person name="Roberts A."/>
            <person name="Saif S."/>
            <person name="Shea T."/>
            <person name="Sisk P."/>
            <person name="Sykes S."/>
            <person name="Wortman J."/>
            <person name="Nusbaum C."/>
            <person name="Birren B."/>
        </authorList>
    </citation>
    <scope>NUCLEOTIDE SEQUENCE [LARGE SCALE GENOMIC DNA]</scope>
    <source>
        <strain evidence="3">race PST-78</strain>
    </source>
</reference>
<comment type="caution">
    <text evidence="2">The sequence shown here is derived from an EMBL/GenBank/DDBJ whole genome shotgun (WGS) entry which is preliminary data.</text>
</comment>
<evidence type="ECO:0000256" key="1">
    <source>
        <dbReference type="SAM" id="MobiDB-lite"/>
    </source>
</evidence>
<evidence type="ECO:0000313" key="3">
    <source>
        <dbReference type="Proteomes" id="UP000054564"/>
    </source>
</evidence>
<gene>
    <name evidence="2" type="ORF">PSTG_08699</name>
</gene>
<dbReference type="Proteomes" id="UP000054564">
    <property type="component" value="Unassembled WGS sequence"/>
</dbReference>
<keyword evidence="3" id="KW-1185">Reference proteome</keyword>
<feature type="region of interest" description="Disordered" evidence="1">
    <location>
        <begin position="115"/>
        <end position="141"/>
    </location>
</feature>
<feature type="compositionally biased region" description="Low complexity" evidence="1">
    <location>
        <begin position="130"/>
        <end position="140"/>
    </location>
</feature>
<accession>A0A0L0VFJ5</accession>
<name>A0A0L0VFJ5_9BASI</name>
<protein>
    <submittedName>
        <fullName evidence="2">Uncharacterized protein</fullName>
    </submittedName>
</protein>
<dbReference type="STRING" id="1165861.A0A0L0VFJ5"/>
<dbReference type="EMBL" id="AJIL01000061">
    <property type="protein sequence ID" value="KNE98023.1"/>
    <property type="molecule type" value="Genomic_DNA"/>
</dbReference>
<proteinExistence type="predicted"/>